<proteinExistence type="predicted"/>
<evidence type="ECO:0000256" key="1">
    <source>
        <dbReference type="SAM" id="MobiDB-lite"/>
    </source>
</evidence>
<evidence type="ECO:0000313" key="2">
    <source>
        <dbReference type="EMBL" id="GFQ85281.1"/>
    </source>
</evidence>
<dbReference type="Proteomes" id="UP000887116">
    <property type="component" value="Unassembled WGS sequence"/>
</dbReference>
<comment type="caution">
    <text evidence="2">The sequence shown here is derived from an EMBL/GenBank/DDBJ whole genome shotgun (WGS) entry which is preliminary data.</text>
</comment>
<reference evidence="2" key="1">
    <citation type="submission" date="2020-07" db="EMBL/GenBank/DDBJ databases">
        <title>Multicomponent nature underlies the extraordinary mechanical properties of spider dragline silk.</title>
        <authorList>
            <person name="Kono N."/>
            <person name="Nakamura H."/>
            <person name="Mori M."/>
            <person name="Yoshida Y."/>
            <person name="Ohtoshi R."/>
            <person name="Malay A.D."/>
            <person name="Moran D.A.P."/>
            <person name="Tomita M."/>
            <person name="Numata K."/>
            <person name="Arakawa K."/>
        </authorList>
    </citation>
    <scope>NUCLEOTIDE SEQUENCE</scope>
</reference>
<accession>A0A8X6KUZ3</accession>
<evidence type="ECO:0000313" key="3">
    <source>
        <dbReference type="Proteomes" id="UP000887116"/>
    </source>
</evidence>
<keyword evidence="3" id="KW-1185">Reference proteome</keyword>
<gene>
    <name evidence="2" type="primary">AVEN_116520_1</name>
    <name evidence="2" type="ORF">TNCT_357011</name>
</gene>
<protein>
    <submittedName>
        <fullName evidence="2">Uncharacterized protein</fullName>
    </submittedName>
</protein>
<feature type="region of interest" description="Disordered" evidence="1">
    <location>
        <begin position="86"/>
        <end position="123"/>
    </location>
</feature>
<feature type="compositionally biased region" description="Low complexity" evidence="1">
    <location>
        <begin position="100"/>
        <end position="111"/>
    </location>
</feature>
<sequence length="123" mass="12390">MTPYVVYEGEDNEGRPTPQKPKSIMVGATNGYSNGNVNGTVNGAVNGNVNGGVNGNVNGSVNGGVNGGINGSVKQHVNGSAVHLISKDEDVVETPDSLPSRSSVSGRSIIGNGKNGKSGALKR</sequence>
<organism evidence="2 3">
    <name type="scientific">Trichonephila clavata</name>
    <name type="common">Joro spider</name>
    <name type="synonym">Nephila clavata</name>
    <dbReference type="NCBI Taxonomy" id="2740835"/>
    <lineage>
        <taxon>Eukaryota</taxon>
        <taxon>Metazoa</taxon>
        <taxon>Ecdysozoa</taxon>
        <taxon>Arthropoda</taxon>
        <taxon>Chelicerata</taxon>
        <taxon>Arachnida</taxon>
        <taxon>Araneae</taxon>
        <taxon>Araneomorphae</taxon>
        <taxon>Entelegynae</taxon>
        <taxon>Araneoidea</taxon>
        <taxon>Nephilidae</taxon>
        <taxon>Trichonephila</taxon>
    </lineage>
</organism>
<name>A0A8X6KUZ3_TRICU</name>
<feature type="region of interest" description="Disordered" evidence="1">
    <location>
        <begin position="1"/>
        <end position="29"/>
    </location>
</feature>
<dbReference type="EMBL" id="BMAO01012981">
    <property type="protein sequence ID" value="GFQ85281.1"/>
    <property type="molecule type" value="Genomic_DNA"/>
</dbReference>
<dbReference type="AlphaFoldDB" id="A0A8X6KUZ3"/>